<accession>A0A6J8EUV3</accession>
<evidence type="ECO:0000259" key="2">
    <source>
        <dbReference type="PROSITE" id="PS50157"/>
    </source>
</evidence>
<dbReference type="EMBL" id="CACVKT020009978">
    <property type="protein sequence ID" value="CAC5424240.1"/>
    <property type="molecule type" value="Genomic_DNA"/>
</dbReference>
<evidence type="ECO:0000313" key="4">
    <source>
        <dbReference type="Proteomes" id="UP000507470"/>
    </source>
</evidence>
<dbReference type="AlphaFoldDB" id="A0A6J8EUV3"/>
<dbReference type="PROSITE" id="PS50157">
    <property type="entry name" value="ZINC_FINGER_C2H2_2"/>
    <property type="match status" value="1"/>
</dbReference>
<keyword evidence="1" id="KW-0863">Zinc-finger</keyword>
<evidence type="ECO:0000313" key="3">
    <source>
        <dbReference type="EMBL" id="CAC5424240.1"/>
    </source>
</evidence>
<name>A0A6J8EUV3_MYTCO</name>
<feature type="domain" description="C2H2-type" evidence="2">
    <location>
        <begin position="264"/>
        <end position="286"/>
    </location>
</feature>
<keyword evidence="4" id="KW-1185">Reference proteome</keyword>
<dbReference type="OrthoDB" id="10404037at2759"/>
<dbReference type="SUPFAM" id="SSF57667">
    <property type="entry name" value="beta-beta-alpha zinc fingers"/>
    <property type="match status" value="1"/>
</dbReference>
<dbReference type="Proteomes" id="UP000507470">
    <property type="component" value="Unassembled WGS sequence"/>
</dbReference>
<dbReference type="SMART" id="SM00355">
    <property type="entry name" value="ZnF_C2H2"/>
    <property type="match status" value="2"/>
</dbReference>
<organism evidence="3 4">
    <name type="scientific">Mytilus coruscus</name>
    <name type="common">Sea mussel</name>
    <dbReference type="NCBI Taxonomy" id="42192"/>
    <lineage>
        <taxon>Eukaryota</taxon>
        <taxon>Metazoa</taxon>
        <taxon>Spiralia</taxon>
        <taxon>Lophotrochozoa</taxon>
        <taxon>Mollusca</taxon>
        <taxon>Bivalvia</taxon>
        <taxon>Autobranchia</taxon>
        <taxon>Pteriomorphia</taxon>
        <taxon>Mytilida</taxon>
        <taxon>Mytiloidea</taxon>
        <taxon>Mytilidae</taxon>
        <taxon>Mytilinae</taxon>
        <taxon>Mytilus</taxon>
    </lineage>
</organism>
<dbReference type="GO" id="GO:0008270">
    <property type="term" value="F:zinc ion binding"/>
    <property type="evidence" value="ECO:0007669"/>
    <property type="project" value="UniProtKB-KW"/>
</dbReference>
<gene>
    <name evidence="3" type="ORF">MCOR_56164</name>
</gene>
<sequence>MQSIYFTLFSFKLKSAEEIFQGHFTAEEKEKGFNLLLSFQTRCLKTFSATTSFSPTRASSKLHTSIPLVDSTHNLDQISNIYRAVQEDITYEATIVSNEMCTLNTSMINSQSTNKFIAESLNKEIYEKIVRDEESTTTVNDISFETINTEAFRTLVNQDYNRAHDKKFTCEKQYTCIDQVDHSDDYSTVGSEVVIEEECLQSQSYIKSVKKKRKIKTKDEKDPSAKKRTRCQNIIHICKKCNLSFESGKAHKEHMKSSHSIFHFKCDKCGMGFYFSRQYNNHMESHQEYNCNTCEKLFHSFTEYSITAKISMP</sequence>
<keyword evidence="1" id="KW-0479">Metal-binding</keyword>
<protein>
    <recommendedName>
        <fullName evidence="2">C2H2-type domain-containing protein</fullName>
    </recommendedName>
</protein>
<dbReference type="InterPro" id="IPR013087">
    <property type="entry name" value="Znf_C2H2_type"/>
</dbReference>
<evidence type="ECO:0000256" key="1">
    <source>
        <dbReference type="PROSITE-ProRule" id="PRU00042"/>
    </source>
</evidence>
<keyword evidence="1" id="KW-0862">Zinc</keyword>
<reference evidence="3 4" key="1">
    <citation type="submission" date="2020-06" db="EMBL/GenBank/DDBJ databases">
        <authorList>
            <person name="Li R."/>
            <person name="Bekaert M."/>
        </authorList>
    </citation>
    <scope>NUCLEOTIDE SEQUENCE [LARGE SCALE GENOMIC DNA]</scope>
    <source>
        <strain evidence="4">wild</strain>
    </source>
</reference>
<dbReference type="InterPro" id="IPR036236">
    <property type="entry name" value="Znf_C2H2_sf"/>
</dbReference>
<dbReference type="Gene3D" id="3.30.160.60">
    <property type="entry name" value="Classic Zinc Finger"/>
    <property type="match status" value="1"/>
</dbReference>
<dbReference type="PROSITE" id="PS00028">
    <property type="entry name" value="ZINC_FINGER_C2H2_1"/>
    <property type="match status" value="2"/>
</dbReference>
<proteinExistence type="predicted"/>